<proteinExistence type="inferred from homology"/>
<dbReference type="InterPro" id="IPR004095">
    <property type="entry name" value="TGS"/>
</dbReference>
<dbReference type="Pfam" id="PF13328">
    <property type="entry name" value="HD_4"/>
    <property type="match status" value="1"/>
</dbReference>
<gene>
    <name evidence="4" type="ORF">MNBD_DELTA03-423</name>
</gene>
<dbReference type="InterPro" id="IPR007685">
    <property type="entry name" value="RelA_SpoT"/>
</dbReference>
<dbReference type="NCBIfam" id="TIGR00691">
    <property type="entry name" value="spoT_relA"/>
    <property type="match status" value="1"/>
</dbReference>
<dbReference type="Gene3D" id="1.10.3210.10">
    <property type="entry name" value="Hypothetical protein af1432"/>
    <property type="match status" value="1"/>
</dbReference>
<dbReference type="AlphaFoldDB" id="A0A3B0V384"/>
<dbReference type="FunFam" id="3.10.20.30:FF:000002">
    <property type="entry name" value="GTP pyrophosphokinase (RelA/SpoT)"/>
    <property type="match status" value="1"/>
</dbReference>
<accession>A0A3B0V384</accession>
<dbReference type="PANTHER" id="PTHR21262:SF36">
    <property type="entry name" value="BIFUNCTIONAL (P)PPGPP SYNTHASE_HYDROLASE SPOT"/>
    <property type="match status" value="1"/>
</dbReference>
<dbReference type="InterPro" id="IPR012675">
    <property type="entry name" value="Beta-grasp_dom_sf"/>
</dbReference>
<dbReference type="SUPFAM" id="SSF109604">
    <property type="entry name" value="HD-domain/PDEase-like"/>
    <property type="match status" value="1"/>
</dbReference>
<dbReference type="GO" id="GO:0015969">
    <property type="term" value="P:guanosine tetraphosphate metabolic process"/>
    <property type="evidence" value="ECO:0007669"/>
    <property type="project" value="InterPro"/>
</dbReference>
<dbReference type="InterPro" id="IPR002912">
    <property type="entry name" value="ACT_dom"/>
</dbReference>
<protein>
    <submittedName>
        <fullName evidence="4">Guanosine-3',5'-bis(Diphosphate) 3'-pyrophosphohydrolase / GTP pyrophosphokinase, (P)ppGpp synthetase II</fullName>
        <ecNumber evidence="4">2.7.6.5</ecNumber>
        <ecNumber evidence="4">3.1.7.2</ecNumber>
    </submittedName>
</protein>
<keyword evidence="4" id="KW-0808">Transferase</keyword>
<sequence length="726" mass="81506">MPVINNILTQAGLYMAEENIRLLKKAYDFAVKAYADNPARLSGKPYITHPLAVAHILVSLRLDAPTVISGLLHKVLRGTPPRSSEAELRDLFGSEVASIVRGATKIDDIQFKSHLDYKAENVKKMLLAISADIRVLLVKLADHLHDMQTLEYVPAARQQELAHDSMDLYAPLASRLGLDLVKRELEDAAFRYLYPRQYAELNEKIQMSLPEREKFVEEIKSILTNKISAQGIKNFRVLGRPKHLYSIYRKLVVQNISVDKVYDKVAFRVIVQEVGECYEVMGIVHSLWQPVASRFKDFISAPKANLYQSLHTSVIGPHGDFMEIQIRTEKMDEIANDGIAAHWAYKEGAAISQKDAYMFQWLKQLVQSLQEVDDAREFLDSVRDELDYSTVYALTPNGDVKELPSGSSPLDFAYSIHTDVGHHCVGAKIDGRIVPLKYTIQNGDVIEIITSPHQHPNQGWLALSKTSRARSRIRHWLKQEEKNRFLENGREICERELRHHNLSIKRLIKTGHLQNLLKKFHSHHLDDLLRRVGSGEITVAQLTAAFLPPESKAEKTDIIELTECLPAGARKKAKIRQGGDGGLVKIDGIDNMMIKLSNCCMPMPGDEIVGFITSGRGVSIHKAGCRNFLATDPQRHVAVEWAAEAHQALKSRIQIMAHNSKGLLVNLCNVINNSDGAQIMDVEAHTAKNNGQAHIGIVVNVSGRRQLNAILQQIRQMDDVLEAERG</sequence>
<dbReference type="EC" id="3.1.7.2" evidence="4"/>
<evidence type="ECO:0000313" key="4">
    <source>
        <dbReference type="EMBL" id="VAW34833.1"/>
    </source>
</evidence>
<dbReference type="Gene3D" id="3.30.70.260">
    <property type="match status" value="1"/>
</dbReference>
<dbReference type="CDD" id="cd04876">
    <property type="entry name" value="ACT_RelA-SpoT"/>
    <property type="match status" value="1"/>
</dbReference>
<dbReference type="InterPro" id="IPR012676">
    <property type="entry name" value="TGS-like"/>
</dbReference>
<dbReference type="PANTHER" id="PTHR21262">
    <property type="entry name" value="GUANOSINE-3',5'-BIS DIPHOSPHATE 3'-PYROPHOSPHOHYDROLASE"/>
    <property type="match status" value="1"/>
</dbReference>
<evidence type="ECO:0000259" key="2">
    <source>
        <dbReference type="PROSITE" id="PS51831"/>
    </source>
</evidence>
<evidence type="ECO:0000259" key="3">
    <source>
        <dbReference type="PROSITE" id="PS51880"/>
    </source>
</evidence>
<dbReference type="InterPro" id="IPR043519">
    <property type="entry name" value="NT_sf"/>
</dbReference>
<dbReference type="InterPro" id="IPR045865">
    <property type="entry name" value="ACT-like_dom_sf"/>
</dbReference>
<dbReference type="InterPro" id="IPR004811">
    <property type="entry name" value="RelA/Spo_fam"/>
</dbReference>
<comment type="similarity">
    <text evidence="1">Belongs to the RelA/SpoT family.</text>
</comment>
<dbReference type="PROSITE" id="PS51880">
    <property type="entry name" value="TGS"/>
    <property type="match status" value="1"/>
</dbReference>
<dbReference type="SUPFAM" id="SSF81271">
    <property type="entry name" value="TGS-like"/>
    <property type="match status" value="1"/>
</dbReference>
<dbReference type="Gene3D" id="3.30.460.10">
    <property type="entry name" value="Beta Polymerase, domain 2"/>
    <property type="match status" value="1"/>
</dbReference>
<dbReference type="InterPro" id="IPR045600">
    <property type="entry name" value="RelA/SpoT_AH_RIS"/>
</dbReference>
<dbReference type="SUPFAM" id="SSF55021">
    <property type="entry name" value="ACT-like"/>
    <property type="match status" value="1"/>
</dbReference>
<dbReference type="GO" id="GO:0005886">
    <property type="term" value="C:plasma membrane"/>
    <property type="evidence" value="ECO:0007669"/>
    <property type="project" value="TreeGrafter"/>
</dbReference>
<dbReference type="GO" id="GO:0042594">
    <property type="term" value="P:response to starvation"/>
    <property type="evidence" value="ECO:0007669"/>
    <property type="project" value="TreeGrafter"/>
</dbReference>
<keyword evidence="4" id="KW-0378">Hydrolase</keyword>
<feature type="domain" description="HD" evidence="2">
    <location>
        <begin position="46"/>
        <end position="147"/>
    </location>
</feature>
<dbReference type="Pfam" id="PF13291">
    <property type="entry name" value="ACT_4"/>
    <property type="match status" value="1"/>
</dbReference>
<dbReference type="InterPro" id="IPR006674">
    <property type="entry name" value="HD_domain"/>
</dbReference>
<dbReference type="Pfam" id="PF02824">
    <property type="entry name" value="TGS"/>
    <property type="match status" value="1"/>
</dbReference>
<dbReference type="GO" id="GO:0008893">
    <property type="term" value="F:guanosine-3',5'-bis(diphosphate) 3'-diphosphatase activity"/>
    <property type="evidence" value="ECO:0007669"/>
    <property type="project" value="UniProtKB-EC"/>
</dbReference>
<dbReference type="GO" id="GO:0008728">
    <property type="term" value="F:GTP diphosphokinase activity"/>
    <property type="evidence" value="ECO:0007669"/>
    <property type="project" value="UniProtKB-EC"/>
</dbReference>
<dbReference type="CDD" id="cd05399">
    <property type="entry name" value="NT_Rel-Spo_like"/>
    <property type="match status" value="1"/>
</dbReference>
<dbReference type="Gene3D" id="3.10.20.30">
    <property type="match status" value="1"/>
</dbReference>
<dbReference type="FunFam" id="3.30.460.10:FF:000001">
    <property type="entry name" value="GTP pyrophosphokinase RelA"/>
    <property type="match status" value="1"/>
</dbReference>
<dbReference type="SMART" id="SM00954">
    <property type="entry name" value="RelA_SpoT"/>
    <property type="match status" value="1"/>
</dbReference>
<name>A0A3B0V384_9ZZZZ</name>
<dbReference type="Pfam" id="PF19296">
    <property type="entry name" value="RelA_AH_RIS"/>
    <property type="match status" value="1"/>
</dbReference>
<dbReference type="PROSITE" id="PS51831">
    <property type="entry name" value="HD"/>
    <property type="match status" value="1"/>
</dbReference>
<dbReference type="EC" id="2.7.6.5" evidence="4"/>
<organism evidence="4">
    <name type="scientific">hydrothermal vent metagenome</name>
    <dbReference type="NCBI Taxonomy" id="652676"/>
    <lineage>
        <taxon>unclassified sequences</taxon>
        <taxon>metagenomes</taxon>
        <taxon>ecological metagenomes</taxon>
    </lineage>
</organism>
<dbReference type="FunFam" id="1.10.3210.10:FF:000001">
    <property type="entry name" value="GTP pyrophosphokinase RelA"/>
    <property type="match status" value="1"/>
</dbReference>
<keyword evidence="4" id="KW-0418">Kinase</keyword>
<dbReference type="InterPro" id="IPR033655">
    <property type="entry name" value="TGS_RelA/SpoT"/>
</dbReference>
<dbReference type="CDD" id="cd01668">
    <property type="entry name" value="TGS_RSH"/>
    <property type="match status" value="1"/>
</dbReference>
<dbReference type="GO" id="GO:0016301">
    <property type="term" value="F:kinase activity"/>
    <property type="evidence" value="ECO:0007669"/>
    <property type="project" value="UniProtKB-KW"/>
</dbReference>
<dbReference type="EMBL" id="UOEX01000104">
    <property type="protein sequence ID" value="VAW34833.1"/>
    <property type="molecule type" value="Genomic_DNA"/>
</dbReference>
<evidence type="ECO:0000256" key="1">
    <source>
        <dbReference type="ARBA" id="ARBA00007476"/>
    </source>
</evidence>
<dbReference type="SUPFAM" id="SSF81301">
    <property type="entry name" value="Nucleotidyltransferase"/>
    <property type="match status" value="1"/>
</dbReference>
<dbReference type="Pfam" id="PF04607">
    <property type="entry name" value="RelA_SpoT"/>
    <property type="match status" value="1"/>
</dbReference>
<feature type="domain" description="TGS" evidence="3">
    <location>
        <begin position="387"/>
        <end position="450"/>
    </location>
</feature>
<reference evidence="4" key="1">
    <citation type="submission" date="2018-06" db="EMBL/GenBank/DDBJ databases">
        <authorList>
            <person name="Zhirakovskaya E."/>
        </authorList>
    </citation>
    <scope>NUCLEOTIDE SEQUENCE</scope>
</reference>